<sequence length="104" mass="11488">MPRAPQPPKNSNFAAVEGCVYHPDNPSLWYYVVTRTSGAQGIAFLMMKVSELRTADSVAQWAYQNAISNPVHGTQPDGSTEYRWSLAGFQEASFETTVHVLGRP</sequence>
<dbReference type="AlphaFoldDB" id="A0AAN8MSX0"/>
<comment type="caution">
    <text evidence="1">The sequence shown here is derived from an EMBL/GenBank/DDBJ whole genome shotgun (WGS) entry which is preliminary data.</text>
</comment>
<keyword evidence="2" id="KW-1185">Reference proteome</keyword>
<reference evidence="1 2" key="1">
    <citation type="submission" date="2019-10" db="EMBL/GenBank/DDBJ databases">
        <authorList>
            <person name="Palmer J.M."/>
        </authorList>
    </citation>
    <scope>NUCLEOTIDE SEQUENCE [LARGE SCALE GENOMIC DNA]</scope>
    <source>
        <strain evidence="1 2">TWF718</strain>
    </source>
</reference>
<evidence type="ECO:0000313" key="2">
    <source>
        <dbReference type="Proteomes" id="UP001313282"/>
    </source>
</evidence>
<name>A0AAN8MSX0_9PEZI</name>
<dbReference type="Proteomes" id="UP001313282">
    <property type="component" value="Unassembled WGS sequence"/>
</dbReference>
<proteinExistence type="predicted"/>
<accession>A0AAN8MSX0</accession>
<evidence type="ECO:0000313" key="1">
    <source>
        <dbReference type="EMBL" id="KAK6336902.1"/>
    </source>
</evidence>
<gene>
    <name evidence="1" type="ORF">TWF718_009690</name>
</gene>
<organism evidence="1 2">
    <name type="scientific">Orbilia javanica</name>
    <dbReference type="NCBI Taxonomy" id="47235"/>
    <lineage>
        <taxon>Eukaryota</taxon>
        <taxon>Fungi</taxon>
        <taxon>Dikarya</taxon>
        <taxon>Ascomycota</taxon>
        <taxon>Pezizomycotina</taxon>
        <taxon>Orbiliomycetes</taxon>
        <taxon>Orbiliales</taxon>
        <taxon>Orbiliaceae</taxon>
        <taxon>Orbilia</taxon>
    </lineage>
</organism>
<dbReference type="EMBL" id="JAVHNR010000007">
    <property type="protein sequence ID" value="KAK6336902.1"/>
    <property type="molecule type" value="Genomic_DNA"/>
</dbReference>
<protein>
    <submittedName>
        <fullName evidence="1">Uncharacterized protein</fullName>
    </submittedName>
</protein>